<dbReference type="Proteomes" id="UP000251960">
    <property type="component" value="Chromosome 7"/>
</dbReference>
<dbReference type="InterPro" id="IPR040390">
    <property type="entry name" value="TIFY/JAZ"/>
</dbReference>
<comment type="subcellular location">
    <subcellularLocation>
        <location evidence="4">Nucleus</location>
    </subcellularLocation>
</comment>
<organism evidence="7 8">
    <name type="scientific">Zea mays</name>
    <name type="common">Maize</name>
    <dbReference type="NCBI Taxonomy" id="4577"/>
    <lineage>
        <taxon>Eukaryota</taxon>
        <taxon>Viridiplantae</taxon>
        <taxon>Streptophyta</taxon>
        <taxon>Embryophyta</taxon>
        <taxon>Tracheophyta</taxon>
        <taxon>Spermatophyta</taxon>
        <taxon>Magnoliopsida</taxon>
        <taxon>Liliopsida</taxon>
        <taxon>Poales</taxon>
        <taxon>Poaceae</taxon>
        <taxon>PACMAD clade</taxon>
        <taxon>Panicoideae</taxon>
        <taxon>Andropogonodae</taxon>
        <taxon>Andropogoneae</taxon>
        <taxon>Tripsacinae</taxon>
        <taxon>Zea</taxon>
    </lineage>
</organism>
<comment type="caution">
    <text evidence="7">The sequence shown here is derived from an EMBL/GenBank/DDBJ whole genome shotgun (WGS) entry which is preliminary data.</text>
</comment>
<evidence type="ECO:0000259" key="6">
    <source>
        <dbReference type="PROSITE" id="PS51320"/>
    </source>
</evidence>
<dbReference type="AlphaFoldDB" id="A0A3L6E494"/>
<feature type="domain" description="Tify" evidence="6">
    <location>
        <begin position="74"/>
        <end position="108"/>
    </location>
</feature>
<dbReference type="PANTHER" id="PTHR33077:SF17">
    <property type="entry name" value="PROTEIN TIFY 5B"/>
    <property type="match status" value="1"/>
</dbReference>
<sequence length="213" mass="22095">MDGGRDVDEGGVTGAVAAAAAQERRWRGGGGDDEESSGLSNGGGGVELSLRLRTGADDGAATAAALSPLPLPPPAEARRNMTIFYNGRVCAADVTEIQARAIISMASEETLADHRGRRRRQQQQQLTRGDGGDGRQQDGDSSSSTTTSAVALARRCARGRGLVGPAVEIDQAADAGLSMKRSLQLFLQKRKARTAAAAAPPYAGGRQAQAVRR</sequence>
<reference evidence="7 8" key="1">
    <citation type="journal article" date="2018" name="Nat. Genet.">
        <title>Extensive intraspecific gene order and gene structural variations between Mo17 and other maize genomes.</title>
        <authorList>
            <person name="Sun S."/>
            <person name="Zhou Y."/>
            <person name="Chen J."/>
            <person name="Shi J."/>
            <person name="Zhao H."/>
            <person name="Zhao H."/>
            <person name="Song W."/>
            <person name="Zhang M."/>
            <person name="Cui Y."/>
            <person name="Dong X."/>
            <person name="Liu H."/>
            <person name="Ma X."/>
            <person name="Jiao Y."/>
            <person name="Wang B."/>
            <person name="Wei X."/>
            <person name="Stein J.C."/>
            <person name="Glaubitz J.C."/>
            <person name="Lu F."/>
            <person name="Yu G."/>
            <person name="Liang C."/>
            <person name="Fengler K."/>
            <person name="Li B."/>
            <person name="Rafalski A."/>
            <person name="Schnable P.S."/>
            <person name="Ware D.H."/>
            <person name="Buckler E.S."/>
            <person name="Lai J."/>
        </authorList>
    </citation>
    <scope>NUCLEOTIDE SEQUENCE [LARGE SCALE GENOMIC DNA]</scope>
    <source>
        <strain evidence="8">cv. Missouri 17</strain>
        <tissue evidence="7">Seedling</tissue>
    </source>
</reference>
<gene>
    <name evidence="7" type="primary">TIFY5</name>
    <name evidence="7" type="ORF">Zm00014a_001768</name>
</gene>
<evidence type="ECO:0000313" key="8">
    <source>
        <dbReference type="Proteomes" id="UP000251960"/>
    </source>
</evidence>
<dbReference type="GO" id="GO:2000022">
    <property type="term" value="P:regulation of jasmonic acid mediated signaling pathway"/>
    <property type="evidence" value="ECO:0007669"/>
    <property type="project" value="UniProtKB-UniRule"/>
</dbReference>
<evidence type="ECO:0000256" key="3">
    <source>
        <dbReference type="ARBA" id="ARBA00022843"/>
    </source>
</evidence>
<dbReference type="SMART" id="SM00979">
    <property type="entry name" value="TIFY"/>
    <property type="match status" value="1"/>
</dbReference>
<comment type="domain">
    <text evidence="4">The jas domain is required for interaction with COI1.</text>
</comment>
<name>A0A3L6E494_MAIZE</name>
<keyword evidence="4" id="KW-0539">Nucleus</keyword>
<comment type="similarity">
    <text evidence="1 4">Belongs to the TIFY/JAZ family.</text>
</comment>
<feature type="compositionally biased region" description="Low complexity" evidence="5">
    <location>
        <begin position="139"/>
        <end position="150"/>
    </location>
</feature>
<feature type="region of interest" description="Disordered" evidence="5">
    <location>
        <begin position="194"/>
        <end position="213"/>
    </location>
</feature>
<protein>
    <recommendedName>
        <fullName evidence="4">Protein TIFY</fullName>
    </recommendedName>
    <alternativeName>
        <fullName evidence="4">Jasmonate ZIM domain-containing protein</fullName>
    </alternativeName>
</protein>
<dbReference type="InterPro" id="IPR010399">
    <property type="entry name" value="Tify_dom"/>
</dbReference>
<dbReference type="PROSITE" id="PS51320">
    <property type="entry name" value="TIFY"/>
    <property type="match status" value="1"/>
</dbReference>
<dbReference type="ExpressionAtlas" id="A0A3L6E494">
    <property type="expression patterns" value="baseline and differential"/>
</dbReference>
<evidence type="ECO:0000256" key="1">
    <source>
        <dbReference type="ARBA" id="ARBA00008614"/>
    </source>
</evidence>
<dbReference type="GO" id="GO:0009611">
    <property type="term" value="P:response to wounding"/>
    <property type="evidence" value="ECO:0007669"/>
    <property type="project" value="UniProtKB-UniRule"/>
</dbReference>
<proteinExistence type="inferred from homology"/>
<evidence type="ECO:0000313" key="7">
    <source>
        <dbReference type="EMBL" id="PWZ15752.1"/>
    </source>
</evidence>
<dbReference type="InterPro" id="IPR018467">
    <property type="entry name" value="CCT_CS"/>
</dbReference>
<accession>A0A3L6E494</accession>
<dbReference type="GO" id="GO:0031347">
    <property type="term" value="P:regulation of defense response"/>
    <property type="evidence" value="ECO:0007669"/>
    <property type="project" value="UniProtKB-UniRule"/>
</dbReference>
<keyword evidence="3" id="KW-0832">Ubl conjugation</keyword>
<keyword evidence="2 4" id="KW-1184">Jasmonic acid signaling pathway</keyword>
<evidence type="ECO:0000256" key="5">
    <source>
        <dbReference type="SAM" id="MobiDB-lite"/>
    </source>
</evidence>
<dbReference type="GO" id="GO:0005634">
    <property type="term" value="C:nucleus"/>
    <property type="evidence" value="ECO:0007669"/>
    <property type="project" value="UniProtKB-SubCell"/>
</dbReference>
<evidence type="ECO:0000256" key="2">
    <source>
        <dbReference type="ARBA" id="ARBA00022819"/>
    </source>
</evidence>
<feature type="region of interest" description="Disordered" evidence="5">
    <location>
        <begin position="1"/>
        <end position="46"/>
    </location>
</feature>
<evidence type="ECO:0000256" key="4">
    <source>
        <dbReference type="RuleBase" id="RU369065"/>
    </source>
</evidence>
<dbReference type="EMBL" id="NCVQ01000008">
    <property type="protein sequence ID" value="PWZ15752.1"/>
    <property type="molecule type" value="Genomic_DNA"/>
</dbReference>
<dbReference type="Pfam" id="PF09425">
    <property type="entry name" value="Jas_motif"/>
    <property type="match status" value="1"/>
</dbReference>
<dbReference type="Pfam" id="PF06200">
    <property type="entry name" value="tify"/>
    <property type="match status" value="1"/>
</dbReference>
<dbReference type="PANTHER" id="PTHR33077">
    <property type="entry name" value="PROTEIN TIFY 4A-RELATED-RELATED"/>
    <property type="match status" value="1"/>
</dbReference>
<comment type="function">
    <text evidence="4">Repressor of jasmonate responses.</text>
</comment>
<feature type="region of interest" description="Disordered" evidence="5">
    <location>
        <begin position="111"/>
        <end position="150"/>
    </location>
</feature>